<feature type="region of interest" description="Disordered" evidence="7">
    <location>
        <begin position="1"/>
        <end position="20"/>
    </location>
</feature>
<proteinExistence type="inferred from homology"/>
<evidence type="ECO:0000256" key="7">
    <source>
        <dbReference type="SAM" id="MobiDB-lite"/>
    </source>
</evidence>
<dbReference type="InterPro" id="IPR002010">
    <property type="entry name" value="T3SS_IM_R"/>
</dbReference>
<name>A0A447TEN5_CHRVL</name>
<evidence type="ECO:0000256" key="2">
    <source>
        <dbReference type="ARBA" id="ARBA00009772"/>
    </source>
</evidence>
<evidence type="ECO:0000313" key="9">
    <source>
        <dbReference type="Proteomes" id="UP000275777"/>
    </source>
</evidence>
<evidence type="ECO:0000256" key="4">
    <source>
        <dbReference type="ARBA" id="ARBA00022692"/>
    </source>
</evidence>
<dbReference type="AlphaFoldDB" id="A0A447TEN5"/>
<comment type="subcellular location">
    <subcellularLocation>
        <location evidence="1">Cell membrane</location>
        <topology evidence="1">Multi-pass membrane protein</topology>
    </subcellularLocation>
</comment>
<evidence type="ECO:0000256" key="3">
    <source>
        <dbReference type="ARBA" id="ARBA00022475"/>
    </source>
</evidence>
<dbReference type="Pfam" id="PF01311">
    <property type="entry name" value="Bac_export_1"/>
    <property type="match status" value="1"/>
</dbReference>
<evidence type="ECO:0000313" key="8">
    <source>
        <dbReference type="EMBL" id="VEB43304.1"/>
    </source>
</evidence>
<keyword evidence="5" id="KW-1133">Transmembrane helix</keyword>
<evidence type="ECO:0000256" key="1">
    <source>
        <dbReference type="ARBA" id="ARBA00004651"/>
    </source>
</evidence>
<keyword evidence="3" id="KW-1003">Cell membrane</keyword>
<comment type="similarity">
    <text evidence="2">Belongs to the FliR/MopE/SpaR family.</text>
</comment>
<evidence type="ECO:0000256" key="5">
    <source>
        <dbReference type="ARBA" id="ARBA00022989"/>
    </source>
</evidence>
<dbReference type="GO" id="GO:0005886">
    <property type="term" value="C:plasma membrane"/>
    <property type="evidence" value="ECO:0007669"/>
    <property type="project" value="UniProtKB-SubCell"/>
</dbReference>
<keyword evidence="4" id="KW-0812">Transmembrane</keyword>
<accession>A0A447TEN5</accession>
<evidence type="ECO:0000256" key="6">
    <source>
        <dbReference type="ARBA" id="ARBA00023136"/>
    </source>
</evidence>
<dbReference type="GO" id="GO:0006605">
    <property type="term" value="P:protein targeting"/>
    <property type="evidence" value="ECO:0007669"/>
    <property type="project" value="InterPro"/>
</dbReference>
<gene>
    <name evidence="8" type="ORF">NCTC9695_03760</name>
</gene>
<keyword evidence="6" id="KW-0472">Membrane</keyword>
<protein>
    <submittedName>
        <fullName evidence="8">Type III secretion system protein SpaR</fullName>
    </submittedName>
</protein>
<sequence>MGSIIDNQRGATLSSSIDPANGVDTSEMANLLNLFAAAVYLQGGGMELMLDVMRQSYQLLDPLGDGLPPLAPVLSLLNQVIAKSIVLASR</sequence>
<reference evidence="8 9" key="1">
    <citation type="submission" date="2018-12" db="EMBL/GenBank/DDBJ databases">
        <authorList>
            <consortium name="Pathogen Informatics"/>
        </authorList>
    </citation>
    <scope>NUCLEOTIDE SEQUENCE [LARGE SCALE GENOMIC DNA]</scope>
    <source>
        <strain evidence="8 9">NCTC9695</strain>
    </source>
</reference>
<dbReference type="Proteomes" id="UP000275777">
    <property type="component" value="Chromosome"/>
</dbReference>
<dbReference type="PANTHER" id="PTHR30065:SF1">
    <property type="entry name" value="SURFACE PRESENTATION OF ANTIGENS PROTEIN SPAR"/>
    <property type="match status" value="1"/>
</dbReference>
<dbReference type="PANTHER" id="PTHR30065">
    <property type="entry name" value="FLAGELLAR BIOSYNTHETIC PROTEIN FLIR"/>
    <property type="match status" value="1"/>
</dbReference>
<dbReference type="EMBL" id="LR134182">
    <property type="protein sequence ID" value="VEB43304.1"/>
    <property type="molecule type" value="Genomic_DNA"/>
</dbReference>
<organism evidence="8 9">
    <name type="scientific">Chromobacterium violaceum</name>
    <dbReference type="NCBI Taxonomy" id="536"/>
    <lineage>
        <taxon>Bacteria</taxon>
        <taxon>Pseudomonadati</taxon>
        <taxon>Pseudomonadota</taxon>
        <taxon>Betaproteobacteria</taxon>
        <taxon>Neisseriales</taxon>
        <taxon>Chromobacteriaceae</taxon>
        <taxon>Chromobacterium</taxon>
    </lineage>
</organism>